<dbReference type="InterPro" id="IPR051637">
    <property type="entry name" value="Ank_repeat_dom-contain_49"/>
</dbReference>
<feature type="compositionally biased region" description="Low complexity" evidence="4">
    <location>
        <begin position="1521"/>
        <end position="1534"/>
    </location>
</feature>
<feature type="compositionally biased region" description="Polar residues" evidence="4">
    <location>
        <begin position="2050"/>
        <end position="2063"/>
    </location>
</feature>
<evidence type="ECO:0000256" key="3">
    <source>
        <dbReference type="PROSITE-ProRule" id="PRU00023"/>
    </source>
</evidence>
<feature type="compositionally biased region" description="Basic and acidic residues" evidence="4">
    <location>
        <begin position="1362"/>
        <end position="1372"/>
    </location>
</feature>
<evidence type="ECO:0000256" key="1">
    <source>
        <dbReference type="ARBA" id="ARBA00022737"/>
    </source>
</evidence>
<feature type="region of interest" description="Disordered" evidence="4">
    <location>
        <begin position="2761"/>
        <end position="2796"/>
    </location>
</feature>
<evidence type="ECO:0000313" key="5">
    <source>
        <dbReference type="EMBL" id="KJV64784.1"/>
    </source>
</evidence>
<keyword evidence="1" id="KW-0677">Repeat</keyword>
<reference evidence="5 6" key="1">
    <citation type="submission" date="2015-02" db="EMBL/GenBank/DDBJ databases">
        <title>Genome Sequencing of Rickettsiales.</title>
        <authorList>
            <person name="Daugherty S.C."/>
            <person name="Su Q."/>
            <person name="Abolude K."/>
            <person name="Beier-Sexton M."/>
            <person name="Carlyon J.A."/>
            <person name="Carter R."/>
            <person name="Day N.P."/>
            <person name="Dumler S.J."/>
            <person name="Dyachenko V."/>
            <person name="Godinez A."/>
            <person name="Kurtti T.J."/>
            <person name="Lichay M."/>
            <person name="Mullins K.E."/>
            <person name="Ott S."/>
            <person name="Pappas-Brown V."/>
            <person name="Paris D.H."/>
            <person name="Patel P."/>
            <person name="Richards A.L."/>
            <person name="Sadzewicz L."/>
            <person name="Sears K."/>
            <person name="Seidman D."/>
            <person name="Sengamalay N."/>
            <person name="Stenos J."/>
            <person name="Tallon L.J."/>
            <person name="Vincent G."/>
            <person name="Fraser C.M."/>
            <person name="Munderloh U."/>
            <person name="Dunning-Hotopp J.C."/>
        </authorList>
    </citation>
    <scope>NUCLEOTIDE SEQUENCE [LARGE SCALE GENOMIC DNA]</scope>
    <source>
        <strain evidence="5 6">ApMUC09</strain>
    </source>
</reference>
<dbReference type="SUPFAM" id="SSF48403">
    <property type="entry name" value="Ankyrin repeat"/>
    <property type="match status" value="1"/>
</dbReference>
<dbReference type="EMBL" id="LANV01000001">
    <property type="protein sequence ID" value="KJV64784.1"/>
    <property type="molecule type" value="Genomic_DNA"/>
</dbReference>
<feature type="compositionally biased region" description="Low complexity" evidence="4">
    <location>
        <begin position="2361"/>
        <end position="2379"/>
    </location>
</feature>
<feature type="repeat" description="ANK" evidence="3">
    <location>
        <begin position="240"/>
        <end position="272"/>
    </location>
</feature>
<organism evidence="5 6">
    <name type="scientific">Anaplasma phagocytophilum str. ApMUC09</name>
    <dbReference type="NCBI Taxonomy" id="1359152"/>
    <lineage>
        <taxon>Bacteria</taxon>
        <taxon>Pseudomonadati</taxon>
        <taxon>Pseudomonadota</taxon>
        <taxon>Alphaproteobacteria</taxon>
        <taxon>Rickettsiales</taxon>
        <taxon>Anaplasmataceae</taxon>
        <taxon>Anaplasma</taxon>
        <taxon>phagocytophilum group</taxon>
    </lineage>
</organism>
<feature type="region of interest" description="Disordered" evidence="4">
    <location>
        <begin position="1937"/>
        <end position="2063"/>
    </location>
</feature>
<protein>
    <submittedName>
        <fullName evidence="5">Ankyrin repeat family protein</fullName>
    </submittedName>
</protein>
<feature type="compositionally biased region" description="Low complexity" evidence="4">
    <location>
        <begin position="1163"/>
        <end position="1178"/>
    </location>
</feature>
<proteinExistence type="predicted"/>
<dbReference type="InterPro" id="IPR002110">
    <property type="entry name" value="Ankyrin_rpt"/>
</dbReference>
<feature type="compositionally biased region" description="Polar residues" evidence="4">
    <location>
        <begin position="2771"/>
        <end position="2789"/>
    </location>
</feature>
<dbReference type="PANTHER" id="PTHR24180:SF45">
    <property type="entry name" value="POLY [ADP-RIBOSE] POLYMERASE TANKYRASE"/>
    <property type="match status" value="1"/>
</dbReference>
<dbReference type="SMART" id="SM00248">
    <property type="entry name" value="ANK"/>
    <property type="match status" value="6"/>
</dbReference>
<feature type="compositionally biased region" description="Low complexity" evidence="4">
    <location>
        <begin position="1647"/>
        <end position="1667"/>
    </location>
</feature>
<name>A0A0F3ND00_ANAPH</name>
<feature type="compositionally biased region" description="Low complexity" evidence="4">
    <location>
        <begin position="1883"/>
        <end position="1892"/>
    </location>
</feature>
<feature type="compositionally biased region" description="Low complexity" evidence="4">
    <location>
        <begin position="1448"/>
        <end position="1459"/>
    </location>
</feature>
<accession>A0A0F3ND00</accession>
<dbReference type="PROSITE" id="PS50297">
    <property type="entry name" value="ANK_REP_REGION"/>
    <property type="match status" value="1"/>
</dbReference>
<dbReference type="PROSITE" id="PS50088">
    <property type="entry name" value="ANK_REPEAT"/>
    <property type="match status" value="2"/>
</dbReference>
<feature type="compositionally biased region" description="Gly residues" evidence="4">
    <location>
        <begin position="1263"/>
        <end position="1272"/>
    </location>
</feature>
<feature type="region of interest" description="Disordered" evidence="4">
    <location>
        <begin position="2687"/>
        <end position="2711"/>
    </location>
</feature>
<feature type="region of interest" description="Disordered" evidence="4">
    <location>
        <begin position="2361"/>
        <end position="2387"/>
    </location>
</feature>
<gene>
    <name evidence="5" type="ORF">APHMUC_0392</name>
</gene>
<dbReference type="Pfam" id="PF00023">
    <property type="entry name" value="Ank"/>
    <property type="match status" value="1"/>
</dbReference>
<evidence type="ECO:0000256" key="4">
    <source>
        <dbReference type="SAM" id="MobiDB-lite"/>
    </source>
</evidence>
<dbReference type="Gene3D" id="1.25.40.20">
    <property type="entry name" value="Ankyrin repeat-containing domain"/>
    <property type="match status" value="2"/>
</dbReference>
<feature type="region of interest" description="Disordered" evidence="4">
    <location>
        <begin position="414"/>
        <end position="433"/>
    </location>
</feature>
<dbReference type="PATRIC" id="fig|1359152.3.peg.413"/>
<feature type="compositionally biased region" description="Basic and acidic residues" evidence="4">
    <location>
        <begin position="2016"/>
        <end position="2026"/>
    </location>
</feature>
<feature type="compositionally biased region" description="Low complexity" evidence="4">
    <location>
        <begin position="1786"/>
        <end position="1801"/>
    </location>
</feature>
<feature type="region of interest" description="Disordered" evidence="4">
    <location>
        <begin position="1478"/>
        <end position="1839"/>
    </location>
</feature>
<feature type="repeat" description="ANK" evidence="3">
    <location>
        <begin position="821"/>
        <end position="853"/>
    </location>
</feature>
<comment type="caution">
    <text evidence="5">The sequence shown here is derived from an EMBL/GenBank/DDBJ whole genome shotgun (WGS) entry which is preliminary data.</text>
</comment>
<dbReference type="Proteomes" id="UP000033441">
    <property type="component" value="Unassembled WGS sequence"/>
</dbReference>
<feature type="region of interest" description="Disordered" evidence="4">
    <location>
        <begin position="1856"/>
        <end position="1893"/>
    </location>
</feature>
<evidence type="ECO:0000313" key="6">
    <source>
        <dbReference type="Proteomes" id="UP000033441"/>
    </source>
</evidence>
<evidence type="ECO:0000256" key="2">
    <source>
        <dbReference type="ARBA" id="ARBA00023043"/>
    </source>
</evidence>
<sequence>MENIDQDLKKALVESQGKMKKSLDFYAAWCADAELPAVLSEATLHSAILSGDLNRVKDLIAMDPTLIAKSQAGAAETEGDSNLLPYDFAVKKCANSKKHSELIKYLAKQSIDFALSEATAARGIAGVRADELISQEDWENFSHTVTRILATQGSALELDSMQLANLDGHLRDSASKLFEQSDESPSILRASLSSPKNYRVTSALLRHYLLHHDQLCQQQDPAEIEKIERQVANEINRVEDGHSLLHLAAMHGSYDTLEALLTLGGDKNIPTSNGQNIAHLTARSGMLTPTDGEFVFEKLIRENPELNTKDKVGKGLLSYAASCIHPERTVAMLERIIASVPGDTEDRSADGVVLDANLAKYAKNSKKRNEYIKNELNRIDNNRSDNVLGDFLDEYFRDASTTAAEHALSQLRKITSSSRKNNKKQLPHALERTSERSFTEINPIAGAVRYMNKDRHLLLEQQKKLFSICSQEALSGQDRDILRCVPMEAFTSRNPDYGFSPLDAAIERENIPFIKEILEYRAEELPLNITNQNGDNIVIQLGKMLENPEVLRDKEFLELYKNLLDKSGCSTRSDSGIKAQYVLRNIGGVSGAELRNIADRAEHREVEIGEKFSDAINKVMEEASPNAVQHLSTLTRVYPNHARNAANPFAALLSNILLDKNTETNGISDNARRAIAAFLRDNTLRDTLKNVDAQGNNPLQSALKALVAEVGSPEIGQQRATALLEVCSDVASALEKKHKDLLEEVFLKHKNYEGENFIESLTDVSPSFDIFRTLETKLTPEKISEHSDLNTILARSANQASLQNHICKNYSVFPIGDSDYRGKSRIHKAAVSGDHDAFMSVMVTGGNINLLDQDGNTPLHALLIHMLRNKDSNNIKPGHIETLKTLVAHGAPLHLKNKEGFSVCDLAKSIEHLPSPVKRSIFSFRRKEEDSCVDLVAKAHLQYHDLKEDVKKKVERNITWPSGIEKSTLSFCDLSGSKVAVKIGAGGVLTSSKLLQSKVFKENALSSANFDFGDGKDLGSVEKVGNKRNYTVQKGSIKLELSWKPSEGKTQKVQVDVLADGTVKVNDESIRECGAQGEKLNFNNCQVYIGGYPLAEALQRGRWREASQEIETPAPDIDPDGREHGLDRSPSPGNDERRELGAAALDDSIPYTSIPGSDGTALSSHAPSSRTSSISSTTDAGDDDYPAASAGRGQVITAEAEVYDEEGRPIPAARGRDLGPRGGDGGASGRTTPIDEVPGQDGGAGDITPGRPIPAARGRDLGPHGGDAGGASGRTTPIDEVPGQDGGAGDITPGRPIPAARGRDLGPHGGDAGGARRTTPREHDAPDSGDDDYPSARAGRGQVITAEAEVYDEEGRPIPAIRGRDLGPHGDDGGGSERTTPIDGEGAVEPTPTIKFSEDSDVADAEQRLAMPIRGFVPLPTILSESEDESSSLGSRYNSDSDDEDFFSSRSTLTSPLPSLEDIAALAVEAQNLRDLSSDMAVTPAPEDLAAGDGTGDRGISAPIDEVPGQDGSAESRTSQEPAADPAPEDLAAGDGTGDRGISAPIDGVPGQDGGAESRTSQEPAADPAPEDLAARDGVGAREITTPIDGVPGQDGSAEGRTPQEPAAAPSPEDLAARDGAAARGISAPIDGVPGQDGGAESRTSQEPAADPAPEDLAARDGAAARGISAPIDGVPGQDGGAESRTSQEPAAALAPEDLAARDGAGARGISATIDRDSGPDAGVAPIIDGVPAQDGGTEGRTLQEPAAAAPIEMAAGDGAGARGISAPIDGVPGQDGGAESRTSQEPAADPAPEDLAARDGAGARGISATIDRDSGPDAGVAPIIDGVPAQDGGTEGRTLQEPAAAAPIEMAAGDGAGARGISAPIDGVPGQDGGAESRTSQEPAADPAPEDLAARDGVGAREITTPIDGVPAQDGGTEGRTLQEPAAAAPIEMAAGDGAGASGRTTPIDEVPGQDGGAGDITPERPIPAVRGRDLGPHGDDGGASERTTPIDGVPGQQDGGAGDITPERPIPAVRGRDLGPHGDDGGVESRTPRSRPDALDRSILPVAPSSSTSRSPAVTQESVNLQRWHSMLRMGMHAGCQFAMDLGNENDIGAIAQKCAEKYSALAKREDLQDPATRQAALKKEMHDVLGEFGIPNIPLNHGKLTIKNGNVQGLEDTMHFSSPYGFGEKIDGMIQAALRDVNEVARRANLNCKIRPNILSLPRIALAVNNMKDPRKGLALPSLGVNDDAPIPSRDAINFLEGVSNLAMLEEKPKIVKGSSILRDDPEARKVSSLIRYFSSLANEDEGTTASIPHGTMQQNMLSDGDIEALKATIEVIDAERALVSQGQPMLHADMDAMLTEPVQESANSYDSIASTNSYDSISSTKSDTSSIESSDGAGGDASYKPHLAVSTVHSGATSVRDDAPDVFTASVEAHYILSDERHPKIVDSMLKMFSDSENDLPRCEMYSWAMLNKFSSIAGLNLAMHAKQPEDVISAARYVFDSYKKAVDSKRSNEVTQEILKDRIPRALKRNYIDYVDLGDGTVNIENGAITGPPVDKVPAHFISPLGFGPYLDSVIIESAEDIAKIARRSTLNNSLSEMSRESLPALPVAVHQVTQDGGEYSRRFFNVPGDDSPIPQECGERILTHIGNICVAKGGTYNITPSDRPEGRVIIDGLAKDKIRAFNARADIDEQRESAIRQRQDANIARGASSTASMPARAPMPEPAPDSEAAMMDFYYATSARPKRRSTAAKSSISTPTLVVETDVRRVAEEVKKCADGMKGVKGGDDSSTISTPGHSPIVSQASHQEGRSNR</sequence>
<keyword evidence="2 3" id="KW-0040">ANK repeat</keyword>
<feature type="compositionally biased region" description="Basic and acidic residues" evidence="4">
    <location>
        <begin position="1972"/>
        <end position="1982"/>
    </location>
</feature>
<feature type="compositionally biased region" description="Low complexity" evidence="4">
    <location>
        <begin position="1563"/>
        <end position="1572"/>
    </location>
</feature>
<feature type="region of interest" description="Disordered" evidence="4">
    <location>
        <begin position="1904"/>
        <end position="1923"/>
    </location>
</feature>
<dbReference type="InterPro" id="IPR036770">
    <property type="entry name" value="Ankyrin_rpt-contain_sf"/>
</dbReference>
<feature type="compositionally biased region" description="Low complexity" evidence="4">
    <location>
        <begin position="1689"/>
        <end position="1704"/>
    </location>
</feature>
<feature type="region of interest" description="Disordered" evidence="4">
    <location>
        <begin position="1419"/>
        <end position="1459"/>
    </location>
</feature>
<feature type="region of interest" description="Disordered" evidence="4">
    <location>
        <begin position="1105"/>
        <end position="1393"/>
    </location>
</feature>
<dbReference type="PANTHER" id="PTHR24180">
    <property type="entry name" value="CYCLIN-DEPENDENT KINASE INHIBITOR 2C-RELATED"/>
    <property type="match status" value="1"/>
</dbReference>
<feature type="compositionally biased region" description="Low complexity" evidence="4">
    <location>
        <begin position="1745"/>
        <end position="1757"/>
    </location>
</feature>
<feature type="compositionally biased region" description="Basic and acidic residues" evidence="4">
    <location>
        <begin position="2032"/>
        <end position="2042"/>
    </location>
</feature>